<evidence type="ECO:0000313" key="2">
    <source>
        <dbReference type="Proteomes" id="UP001196413"/>
    </source>
</evidence>
<keyword evidence="2" id="KW-1185">Reference proteome</keyword>
<evidence type="ECO:0000313" key="1">
    <source>
        <dbReference type="EMBL" id="KAJ1364529.1"/>
    </source>
</evidence>
<name>A0AAD5NCX9_PARTN</name>
<reference evidence="1" key="1">
    <citation type="submission" date="2021-06" db="EMBL/GenBank/DDBJ databases">
        <title>Parelaphostrongylus tenuis whole genome reference sequence.</title>
        <authorList>
            <person name="Garwood T.J."/>
            <person name="Larsen P.A."/>
            <person name="Fountain-Jones N.M."/>
            <person name="Garbe J.R."/>
            <person name="Macchietto M.G."/>
            <person name="Kania S.A."/>
            <person name="Gerhold R.W."/>
            <person name="Richards J.E."/>
            <person name="Wolf T.M."/>
        </authorList>
    </citation>
    <scope>NUCLEOTIDE SEQUENCE</scope>
    <source>
        <strain evidence="1">MNPRO001-30</strain>
        <tissue evidence="1">Meninges</tissue>
    </source>
</reference>
<accession>A0AAD5NCX9</accession>
<gene>
    <name evidence="1" type="ORF">KIN20_024650</name>
</gene>
<dbReference type="EMBL" id="JAHQIW010004999">
    <property type="protein sequence ID" value="KAJ1364529.1"/>
    <property type="molecule type" value="Genomic_DNA"/>
</dbReference>
<organism evidence="1 2">
    <name type="scientific">Parelaphostrongylus tenuis</name>
    <name type="common">Meningeal worm</name>
    <dbReference type="NCBI Taxonomy" id="148309"/>
    <lineage>
        <taxon>Eukaryota</taxon>
        <taxon>Metazoa</taxon>
        <taxon>Ecdysozoa</taxon>
        <taxon>Nematoda</taxon>
        <taxon>Chromadorea</taxon>
        <taxon>Rhabditida</taxon>
        <taxon>Rhabditina</taxon>
        <taxon>Rhabditomorpha</taxon>
        <taxon>Strongyloidea</taxon>
        <taxon>Metastrongylidae</taxon>
        <taxon>Parelaphostrongylus</taxon>
    </lineage>
</organism>
<dbReference type="AlphaFoldDB" id="A0AAD5NCX9"/>
<comment type="caution">
    <text evidence="1">The sequence shown here is derived from an EMBL/GenBank/DDBJ whole genome shotgun (WGS) entry which is preliminary data.</text>
</comment>
<sequence>MFESDHNQRWQMCERPIGIVMASVLLVETGHPSFLVEGLLYVNNIRTAKIIIHLSDNSKEYAEAPLIAPPYGTQYRIVYGVTHYILSHHFAVA</sequence>
<proteinExistence type="predicted"/>
<dbReference type="Proteomes" id="UP001196413">
    <property type="component" value="Unassembled WGS sequence"/>
</dbReference>
<protein>
    <submittedName>
        <fullName evidence="1">Uncharacterized protein</fullName>
    </submittedName>
</protein>